<keyword evidence="2" id="KW-0285">Flavoprotein</keyword>
<dbReference type="PANTHER" id="PTHR46028:SF2">
    <property type="entry name" value="KYNURENINE 3-MONOOXYGENASE"/>
    <property type="match status" value="1"/>
</dbReference>
<dbReference type="InterPro" id="IPR002938">
    <property type="entry name" value="FAD-bd"/>
</dbReference>
<keyword evidence="6 8" id="KW-0503">Monooxygenase</keyword>
<evidence type="ECO:0000259" key="7">
    <source>
        <dbReference type="Pfam" id="PF01494"/>
    </source>
</evidence>
<evidence type="ECO:0000256" key="3">
    <source>
        <dbReference type="ARBA" id="ARBA00022827"/>
    </source>
</evidence>
<sequence>MKVKKIIVVGGGLAGSLLAIYLAKQGYDVHIIEKRSNPLLSTDDYIDQVSSRAIGVSMTVRGIKAVLSAGIPFEELKACGVEISGMTFYVKGKPKLRDLSTQDKLKPLSLSRSAFQVLLNKYAERAGVTYHYNQQCVDVDLDKCSLVAKDEQDQFSHHKGNLLIGADGARSCIRDAMMSRSRRFEFNQSFFRHGYKTLVIPDGKTVGLAPDILYFFGMDSGGVFASRAATIPDGSISIAVCLPYSGQISLHSDDKAAMKSFFDHYYPMIPATVREDMLEQFMVKPSNDLINVRSSTFHYKDKALLIGDSAHATAPFLGQGMNMALEDVYILSCLLEEHGSDFGKVLSMFTDKRKAEADAMQDMAITNYDVLSCSNPIFFMRARYTRYMGQKFPSVYPPDMAEKLYFTSMSYSELRDVQEKQNVWYKIGRVN</sequence>
<proteinExistence type="predicted"/>
<dbReference type="PRINTS" id="PR00420">
    <property type="entry name" value="RNGMNOXGNASE"/>
</dbReference>
<evidence type="ECO:0000256" key="6">
    <source>
        <dbReference type="ARBA" id="ARBA00023033"/>
    </source>
</evidence>
<evidence type="ECO:0000256" key="2">
    <source>
        <dbReference type="ARBA" id="ARBA00022630"/>
    </source>
</evidence>
<comment type="cofactor">
    <cofactor evidence="1">
        <name>FAD</name>
        <dbReference type="ChEBI" id="CHEBI:57692"/>
    </cofactor>
</comment>
<evidence type="ECO:0000256" key="4">
    <source>
        <dbReference type="ARBA" id="ARBA00022857"/>
    </source>
</evidence>
<dbReference type="Gene3D" id="3.50.50.60">
    <property type="entry name" value="FAD/NAD(P)-binding domain"/>
    <property type="match status" value="1"/>
</dbReference>
<evidence type="ECO:0000256" key="5">
    <source>
        <dbReference type="ARBA" id="ARBA00023002"/>
    </source>
</evidence>
<dbReference type="PANTHER" id="PTHR46028">
    <property type="entry name" value="KYNURENINE 3-MONOOXYGENASE"/>
    <property type="match status" value="1"/>
</dbReference>
<feature type="domain" description="FAD-binding" evidence="7">
    <location>
        <begin position="5"/>
        <end position="360"/>
    </location>
</feature>
<evidence type="ECO:0000256" key="1">
    <source>
        <dbReference type="ARBA" id="ARBA00001974"/>
    </source>
</evidence>
<dbReference type="GO" id="GO:0004502">
    <property type="term" value="F:kynurenine 3-monooxygenase activity"/>
    <property type="evidence" value="ECO:0007669"/>
    <property type="project" value="TreeGrafter"/>
</dbReference>
<accession>M4HX76</accession>
<dbReference type="AlphaFoldDB" id="M4HX76"/>
<dbReference type="EMBL" id="JX523957">
    <property type="protein sequence ID" value="AFT64167.1"/>
    <property type="molecule type" value="Genomic_DNA"/>
</dbReference>
<dbReference type="EMBL" id="JX523954">
    <property type="protein sequence ID" value="AFT64086.1"/>
    <property type="molecule type" value="Genomic_DNA"/>
</dbReference>
<dbReference type="GO" id="GO:0070189">
    <property type="term" value="P:kynurenine metabolic process"/>
    <property type="evidence" value="ECO:0007669"/>
    <property type="project" value="TreeGrafter"/>
</dbReference>
<dbReference type="GO" id="GO:0071949">
    <property type="term" value="F:FAD binding"/>
    <property type="evidence" value="ECO:0007669"/>
    <property type="project" value="InterPro"/>
</dbReference>
<reference evidence="8" key="1">
    <citation type="journal article" date="2013" name="Mar. Drugs">
        <title>Assessing the effectiveness of functional genetic screens for the identification of bioactive metabolites.</title>
        <authorList>
            <person name="Penesyan A."/>
            <person name="Ballestriero F."/>
            <person name="Daim M."/>
            <person name="Kjelleberg S."/>
            <person name="Thomas T."/>
            <person name="Egan S."/>
        </authorList>
    </citation>
    <scope>NUCLEOTIDE SEQUENCE</scope>
    <source>
        <strain evidence="8">D250</strain>
    </source>
</reference>
<dbReference type="Pfam" id="PF01494">
    <property type="entry name" value="FAD_binding_3"/>
    <property type="match status" value="1"/>
</dbReference>
<keyword evidence="4" id="KW-0521">NADP</keyword>
<evidence type="ECO:0000313" key="8">
    <source>
        <dbReference type="EMBL" id="AFT64167.1"/>
    </source>
</evidence>
<keyword evidence="3" id="KW-0274">FAD</keyword>
<name>M4HX76_9GAMM</name>
<protein>
    <submittedName>
        <fullName evidence="8">VioC monooxygenase</fullName>
    </submittedName>
</protein>
<keyword evidence="5" id="KW-0560">Oxidoreductase</keyword>
<dbReference type="SUPFAM" id="SSF51905">
    <property type="entry name" value="FAD/NAD(P)-binding domain"/>
    <property type="match status" value="1"/>
</dbReference>
<organism evidence="8">
    <name type="scientific">gamma proteobacterium D250</name>
    <dbReference type="NCBI Taxonomy" id="649546"/>
    <lineage>
        <taxon>Bacteria</taxon>
        <taxon>Pseudomonadati</taxon>
        <taxon>Pseudomonadota</taxon>
        <taxon>Gammaproteobacteria</taxon>
    </lineage>
</organism>
<dbReference type="InterPro" id="IPR036188">
    <property type="entry name" value="FAD/NAD-bd_sf"/>
</dbReference>